<dbReference type="OrthoDB" id="10374231at2759"/>
<keyword evidence="4" id="KW-1185">Reference proteome</keyword>
<dbReference type="AlphaFoldDB" id="A0A1L9T9T6"/>
<sequence>MDSPWPRSFSPLFIPHGPTVANPNKQQAQRVSAYPHRIRPYSPTTIGLPTDLAYLAEDERDPEPVGNNPPNGRKLSRPKRHTKPKMQKTSHHESLVKTEATAHSYTEAQQSSIPGWAESAPRETENEVEQSIYFLPTPPYSIRPSRSNTPSGWRSYQASLGSAWDSKSVDLQSGPTPPRTPSFVMLPTGTGSVDDQAIEADHETMDGDLCESLHRVNEQMRILRKTRTDSRQQVNRLKTQYSAVNARLQLVTSENAQLHREAAYERDQRALFEHVVHKLNSMVEQAKDDIANALREIEALEDEVARLKKRPCEFDDEEDRSRKRGRLF</sequence>
<name>A0A1L9T9T6_9EURO</name>
<feature type="compositionally biased region" description="Polar residues" evidence="2">
    <location>
        <begin position="21"/>
        <end position="30"/>
    </location>
</feature>
<dbReference type="EMBL" id="KV878591">
    <property type="protein sequence ID" value="OJJ56184.1"/>
    <property type="molecule type" value="Genomic_DNA"/>
</dbReference>
<reference evidence="4" key="1">
    <citation type="journal article" date="2017" name="Genome Biol.">
        <title>Comparative genomics reveals high biological diversity and specific adaptations in the industrially and medically important fungal genus Aspergillus.</title>
        <authorList>
            <person name="de Vries R.P."/>
            <person name="Riley R."/>
            <person name="Wiebenga A."/>
            <person name="Aguilar-Osorio G."/>
            <person name="Amillis S."/>
            <person name="Uchima C.A."/>
            <person name="Anderluh G."/>
            <person name="Asadollahi M."/>
            <person name="Askin M."/>
            <person name="Barry K."/>
            <person name="Battaglia E."/>
            <person name="Bayram O."/>
            <person name="Benocci T."/>
            <person name="Braus-Stromeyer S.A."/>
            <person name="Caldana C."/>
            <person name="Canovas D."/>
            <person name="Cerqueira G.C."/>
            <person name="Chen F."/>
            <person name="Chen W."/>
            <person name="Choi C."/>
            <person name="Clum A."/>
            <person name="Dos Santos R.A."/>
            <person name="Damasio A.R."/>
            <person name="Diallinas G."/>
            <person name="Emri T."/>
            <person name="Fekete E."/>
            <person name="Flipphi M."/>
            <person name="Freyberg S."/>
            <person name="Gallo A."/>
            <person name="Gournas C."/>
            <person name="Habgood R."/>
            <person name="Hainaut M."/>
            <person name="Harispe M.L."/>
            <person name="Henrissat B."/>
            <person name="Hilden K.S."/>
            <person name="Hope R."/>
            <person name="Hossain A."/>
            <person name="Karabika E."/>
            <person name="Karaffa L."/>
            <person name="Karanyi Z."/>
            <person name="Krasevec N."/>
            <person name="Kuo A."/>
            <person name="Kusch H."/>
            <person name="LaButti K."/>
            <person name="Lagendijk E.L."/>
            <person name="Lapidus A."/>
            <person name="Levasseur A."/>
            <person name="Lindquist E."/>
            <person name="Lipzen A."/>
            <person name="Logrieco A.F."/>
            <person name="MacCabe A."/>
            <person name="Maekelae M.R."/>
            <person name="Malavazi I."/>
            <person name="Melin P."/>
            <person name="Meyer V."/>
            <person name="Mielnichuk N."/>
            <person name="Miskei M."/>
            <person name="Molnar A.P."/>
            <person name="Mule G."/>
            <person name="Ngan C.Y."/>
            <person name="Orejas M."/>
            <person name="Orosz E."/>
            <person name="Ouedraogo J.P."/>
            <person name="Overkamp K.M."/>
            <person name="Park H.-S."/>
            <person name="Perrone G."/>
            <person name="Piumi F."/>
            <person name="Punt P.J."/>
            <person name="Ram A.F."/>
            <person name="Ramon A."/>
            <person name="Rauscher S."/>
            <person name="Record E."/>
            <person name="Riano-Pachon D.M."/>
            <person name="Robert V."/>
            <person name="Roehrig J."/>
            <person name="Ruller R."/>
            <person name="Salamov A."/>
            <person name="Salih N.S."/>
            <person name="Samson R.A."/>
            <person name="Sandor E."/>
            <person name="Sanguinetti M."/>
            <person name="Schuetze T."/>
            <person name="Sepcic K."/>
            <person name="Shelest E."/>
            <person name="Sherlock G."/>
            <person name="Sophianopoulou V."/>
            <person name="Squina F.M."/>
            <person name="Sun H."/>
            <person name="Susca A."/>
            <person name="Todd R.B."/>
            <person name="Tsang A."/>
            <person name="Unkles S.E."/>
            <person name="van de Wiele N."/>
            <person name="van Rossen-Uffink D."/>
            <person name="Oliveira J.V."/>
            <person name="Vesth T.C."/>
            <person name="Visser J."/>
            <person name="Yu J.-H."/>
            <person name="Zhou M."/>
            <person name="Andersen M.R."/>
            <person name="Archer D.B."/>
            <person name="Baker S.E."/>
            <person name="Benoit I."/>
            <person name="Brakhage A.A."/>
            <person name="Braus G.H."/>
            <person name="Fischer R."/>
            <person name="Frisvad J.C."/>
            <person name="Goldman G.H."/>
            <person name="Houbraken J."/>
            <person name="Oakley B."/>
            <person name="Pocsi I."/>
            <person name="Scazzocchio C."/>
            <person name="Seiboth B."/>
            <person name="vanKuyk P.A."/>
            <person name="Wortman J."/>
            <person name="Dyer P.S."/>
            <person name="Grigoriev I.V."/>
        </authorList>
    </citation>
    <scope>NUCLEOTIDE SEQUENCE [LARGE SCALE GENOMIC DNA]</scope>
    <source>
        <strain evidence="4">CBS 593.65</strain>
    </source>
</reference>
<dbReference type="GeneID" id="63768740"/>
<evidence type="ECO:0000256" key="1">
    <source>
        <dbReference type="SAM" id="Coils"/>
    </source>
</evidence>
<feature type="compositionally biased region" description="Basic residues" evidence="2">
    <location>
        <begin position="74"/>
        <end position="89"/>
    </location>
</feature>
<evidence type="ECO:0000313" key="4">
    <source>
        <dbReference type="Proteomes" id="UP000184356"/>
    </source>
</evidence>
<dbReference type="RefSeq" id="XP_040699990.1">
    <property type="nucleotide sequence ID" value="XM_040852667.1"/>
</dbReference>
<feature type="region of interest" description="Disordered" evidence="2">
    <location>
        <begin position="1"/>
        <end position="125"/>
    </location>
</feature>
<organism evidence="3 4">
    <name type="scientific">Aspergillus sydowii CBS 593.65</name>
    <dbReference type="NCBI Taxonomy" id="1036612"/>
    <lineage>
        <taxon>Eukaryota</taxon>
        <taxon>Fungi</taxon>
        <taxon>Dikarya</taxon>
        <taxon>Ascomycota</taxon>
        <taxon>Pezizomycotina</taxon>
        <taxon>Eurotiomycetes</taxon>
        <taxon>Eurotiomycetidae</taxon>
        <taxon>Eurotiales</taxon>
        <taxon>Aspergillaceae</taxon>
        <taxon>Aspergillus</taxon>
        <taxon>Aspergillus subgen. Nidulantes</taxon>
    </lineage>
</organism>
<evidence type="ECO:0000256" key="2">
    <source>
        <dbReference type="SAM" id="MobiDB-lite"/>
    </source>
</evidence>
<dbReference type="VEuPathDB" id="FungiDB:ASPSYDRAFT_92374"/>
<proteinExistence type="predicted"/>
<feature type="compositionally biased region" description="Polar residues" evidence="2">
    <location>
        <begin position="101"/>
        <end position="113"/>
    </location>
</feature>
<gene>
    <name evidence="3" type="ORF">ASPSYDRAFT_92374</name>
</gene>
<accession>A0A1L9T9T6</accession>
<feature type="coiled-coil region" evidence="1">
    <location>
        <begin position="276"/>
        <end position="310"/>
    </location>
</feature>
<keyword evidence="1" id="KW-0175">Coiled coil</keyword>
<protein>
    <submittedName>
        <fullName evidence="3">Uncharacterized protein</fullName>
    </submittedName>
</protein>
<evidence type="ECO:0000313" key="3">
    <source>
        <dbReference type="EMBL" id="OJJ56184.1"/>
    </source>
</evidence>
<dbReference type="Proteomes" id="UP000184356">
    <property type="component" value="Unassembled WGS sequence"/>
</dbReference>